<proteinExistence type="predicted"/>
<keyword evidence="3" id="KW-1185">Reference proteome</keyword>
<protein>
    <submittedName>
        <fullName evidence="1">Uncharacterized protein</fullName>
    </submittedName>
</protein>
<evidence type="ECO:0000313" key="2">
    <source>
        <dbReference type="EMBL" id="CAH0366555.1"/>
    </source>
</evidence>
<dbReference type="EMBL" id="HBIW01008596">
    <property type="protein sequence ID" value="CAE0691866.1"/>
    <property type="molecule type" value="Transcribed_RNA"/>
</dbReference>
<reference evidence="2" key="2">
    <citation type="submission" date="2021-11" db="EMBL/GenBank/DDBJ databases">
        <authorList>
            <consortium name="Genoscope - CEA"/>
            <person name="William W."/>
        </authorList>
    </citation>
    <scope>NUCLEOTIDE SEQUENCE</scope>
</reference>
<dbReference type="OrthoDB" id="10537310at2759"/>
<gene>
    <name evidence="1" type="ORF">PCAL00307_LOCUS7302</name>
    <name evidence="2" type="ORF">PECAL_1P30520</name>
</gene>
<dbReference type="EMBL" id="CAKKNE010000001">
    <property type="protein sequence ID" value="CAH0366555.1"/>
    <property type="molecule type" value="Genomic_DNA"/>
</dbReference>
<name>A0A7S3ZS20_9STRA</name>
<evidence type="ECO:0000313" key="3">
    <source>
        <dbReference type="Proteomes" id="UP000789595"/>
    </source>
</evidence>
<dbReference type="Proteomes" id="UP000789595">
    <property type="component" value="Unassembled WGS sequence"/>
</dbReference>
<sequence>MPRRRHPLLLAALATAAALRQPPRRIAAEKTLRVLIADVGDEVQWLPGDRRTIRRPSPSQAAALNAAAAEALFSESPALVAMLPTVAQEEYPQNDEAVLAPGGGGRRVRYQEGVHDEGTRRDGQSAFRRAFMDAKQTSSGLRVAALCAVRGVRTAGSREAKGVRPIIERATLEVVGRVAVKRLEVLAEKDEAYWSDDKAAGGTGLVAAVGGSAVLQDAWVDEIKQSPVHAVHRLRPLADDCARFHDLIRERLRDTSDEVDLAVDRSLVDAAEAALAATRETEVGDAVGATLYDAYGDIVDTPAEIDELRALSFAAWRALRPPRGVASANDVMWAFGTRSTESRLQRARELLLAQWEALEEEATS</sequence>
<dbReference type="AlphaFoldDB" id="A0A7S3ZS20"/>
<organism evidence="1">
    <name type="scientific">Pelagomonas calceolata</name>
    <dbReference type="NCBI Taxonomy" id="35677"/>
    <lineage>
        <taxon>Eukaryota</taxon>
        <taxon>Sar</taxon>
        <taxon>Stramenopiles</taxon>
        <taxon>Ochrophyta</taxon>
        <taxon>Pelagophyceae</taxon>
        <taxon>Pelagomonadales</taxon>
        <taxon>Pelagomonadaceae</taxon>
        <taxon>Pelagomonas</taxon>
    </lineage>
</organism>
<accession>A0A7S3ZS20</accession>
<reference evidence="1" key="1">
    <citation type="submission" date="2021-01" db="EMBL/GenBank/DDBJ databases">
        <authorList>
            <person name="Corre E."/>
            <person name="Pelletier E."/>
            <person name="Niang G."/>
            <person name="Scheremetjew M."/>
            <person name="Finn R."/>
            <person name="Kale V."/>
            <person name="Holt S."/>
            <person name="Cochrane G."/>
            <person name="Meng A."/>
            <person name="Brown T."/>
            <person name="Cohen L."/>
        </authorList>
    </citation>
    <scope>NUCLEOTIDE SEQUENCE</scope>
    <source>
        <strain evidence="1">CCMP1756</strain>
    </source>
</reference>
<evidence type="ECO:0000313" key="1">
    <source>
        <dbReference type="EMBL" id="CAE0691866.1"/>
    </source>
</evidence>